<evidence type="ECO:0000313" key="7">
    <source>
        <dbReference type="Proteomes" id="UP000035955"/>
    </source>
</evidence>
<proteinExistence type="predicted"/>
<dbReference type="GO" id="GO:0000976">
    <property type="term" value="F:transcription cis-regulatory region binding"/>
    <property type="evidence" value="ECO:0007669"/>
    <property type="project" value="TreeGrafter"/>
</dbReference>
<evidence type="ECO:0000256" key="1">
    <source>
        <dbReference type="ARBA" id="ARBA00023015"/>
    </source>
</evidence>
<dbReference type="SUPFAM" id="SSF46689">
    <property type="entry name" value="Homeodomain-like"/>
    <property type="match status" value="1"/>
</dbReference>
<evidence type="ECO:0000256" key="2">
    <source>
        <dbReference type="ARBA" id="ARBA00023125"/>
    </source>
</evidence>
<evidence type="ECO:0000259" key="5">
    <source>
        <dbReference type="PROSITE" id="PS50977"/>
    </source>
</evidence>
<dbReference type="Gene3D" id="1.10.357.10">
    <property type="entry name" value="Tetracycline Repressor, domain 2"/>
    <property type="match status" value="1"/>
</dbReference>
<accession>A0A0J6T890</accession>
<reference evidence="6 7" key="1">
    <citation type="submission" date="2015-03" db="EMBL/GenBank/DDBJ databases">
        <title>Genome sequencing of Methylobacterium variabile DSM 16961.</title>
        <authorList>
            <person name="Chaudhry V."/>
            <person name="Patil P.B."/>
        </authorList>
    </citation>
    <scope>NUCLEOTIDE SEQUENCE [LARGE SCALE GENOMIC DNA]</scope>
    <source>
        <strain evidence="6 7">DSM 16961</strain>
    </source>
</reference>
<dbReference type="GO" id="GO:0003700">
    <property type="term" value="F:DNA-binding transcription factor activity"/>
    <property type="evidence" value="ECO:0007669"/>
    <property type="project" value="TreeGrafter"/>
</dbReference>
<comment type="caution">
    <text evidence="6">The sequence shown here is derived from an EMBL/GenBank/DDBJ whole genome shotgun (WGS) entry which is preliminary data.</text>
</comment>
<sequence>MGDEDDKLRADAQANRDRILDVAREAFKADPRASLNSIAKGAGIGPGTLYRHFPSREALLAGVYKKEIDALVSLVPTMLADRPPLDALRHWAERFIGFGELKHGVFDTLGGGLTAQDKQAAYKPLAGAVRQLLMACVEAGTIKPEVEPDDILTLLGLLLRIPASPAGKAQSKRIIDLIFQGIMINNGPIDC</sequence>
<dbReference type="InterPro" id="IPR049445">
    <property type="entry name" value="TetR_SbtR-like_C"/>
</dbReference>
<dbReference type="SUPFAM" id="SSF48498">
    <property type="entry name" value="Tetracyclin repressor-like, C-terminal domain"/>
    <property type="match status" value="1"/>
</dbReference>
<organism evidence="6 7">
    <name type="scientific">Methylobacterium variabile</name>
    <dbReference type="NCBI Taxonomy" id="298794"/>
    <lineage>
        <taxon>Bacteria</taxon>
        <taxon>Pseudomonadati</taxon>
        <taxon>Pseudomonadota</taxon>
        <taxon>Alphaproteobacteria</taxon>
        <taxon>Hyphomicrobiales</taxon>
        <taxon>Methylobacteriaceae</taxon>
        <taxon>Methylobacterium</taxon>
    </lineage>
</organism>
<dbReference type="PANTHER" id="PTHR30055:SF234">
    <property type="entry name" value="HTH-TYPE TRANSCRIPTIONAL REGULATOR BETI"/>
    <property type="match status" value="1"/>
</dbReference>
<dbReference type="Pfam" id="PF21597">
    <property type="entry name" value="TetR_C_43"/>
    <property type="match status" value="1"/>
</dbReference>
<dbReference type="PROSITE" id="PS50977">
    <property type="entry name" value="HTH_TETR_2"/>
    <property type="match status" value="1"/>
</dbReference>
<dbReference type="Proteomes" id="UP000035955">
    <property type="component" value="Unassembled WGS sequence"/>
</dbReference>
<dbReference type="InterPro" id="IPR036271">
    <property type="entry name" value="Tet_transcr_reg_TetR-rel_C_sf"/>
</dbReference>
<dbReference type="InterPro" id="IPR001647">
    <property type="entry name" value="HTH_TetR"/>
</dbReference>
<dbReference type="AlphaFoldDB" id="A0A0J6T890"/>
<evidence type="ECO:0000256" key="3">
    <source>
        <dbReference type="ARBA" id="ARBA00023163"/>
    </source>
</evidence>
<dbReference type="InterPro" id="IPR050109">
    <property type="entry name" value="HTH-type_TetR-like_transc_reg"/>
</dbReference>
<keyword evidence="2 4" id="KW-0238">DNA-binding</keyword>
<feature type="DNA-binding region" description="H-T-H motif" evidence="4">
    <location>
        <begin position="34"/>
        <end position="53"/>
    </location>
</feature>
<dbReference type="RefSeq" id="WP_048442904.1">
    <property type="nucleotide sequence ID" value="NZ_LABY01000025.1"/>
</dbReference>
<keyword evidence="7" id="KW-1185">Reference proteome</keyword>
<dbReference type="EMBL" id="LABY01000025">
    <property type="protein sequence ID" value="KMO42057.1"/>
    <property type="molecule type" value="Genomic_DNA"/>
</dbReference>
<keyword evidence="1" id="KW-0805">Transcription regulation</keyword>
<evidence type="ECO:0000256" key="4">
    <source>
        <dbReference type="PROSITE-ProRule" id="PRU00335"/>
    </source>
</evidence>
<dbReference type="PATRIC" id="fig|298794.3.peg.3909"/>
<keyword evidence="3" id="KW-0804">Transcription</keyword>
<dbReference type="Pfam" id="PF00440">
    <property type="entry name" value="TetR_N"/>
    <property type="match status" value="1"/>
</dbReference>
<protein>
    <submittedName>
        <fullName evidence="6">TetR family transcriptional regulator</fullName>
    </submittedName>
</protein>
<evidence type="ECO:0000313" key="6">
    <source>
        <dbReference type="EMBL" id="KMO42057.1"/>
    </source>
</evidence>
<dbReference type="InterPro" id="IPR009057">
    <property type="entry name" value="Homeodomain-like_sf"/>
</dbReference>
<gene>
    <name evidence="6" type="ORF">VQ02_04175</name>
</gene>
<feature type="domain" description="HTH tetR-type" evidence="5">
    <location>
        <begin position="13"/>
        <end position="71"/>
    </location>
</feature>
<dbReference type="PANTHER" id="PTHR30055">
    <property type="entry name" value="HTH-TYPE TRANSCRIPTIONAL REGULATOR RUTR"/>
    <property type="match status" value="1"/>
</dbReference>
<name>A0A0J6T890_9HYPH</name>